<dbReference type="InterPro" id="IPR053745">
    <property type="entry name" value="Viral_Tail_Comp_sf"/>
</dbReference>
<protein>
    <submittedName>
        <fullName evidence="1">DUF3168 domain-containing protein</fullName>
    </submittedName>
</protein>
<dbReference type="Gene3D" id="3.30.2000.30">
    <property type="match status" value="1"/>
</dbReference>
<name>A0ABT5YR04_9PROT</name>
<dbReference type="InterPro" id="IPR021508">
    <property type="entry name" value="Gp17-like"/>
</dbReference>
<organism evidence="1 2">
    <name type="scientific">Aquibaculum arenosum</name>
    <dbReference type="NCBI Taxonomy" id="3032591"/>
    <lineage>
        <taxon>Bacteria</taxon>
        <taxon>Pseudomonadati</taxon>
        <taxon>Pseudomonadota</taxon>
        <taxon>Alphaproteobacteria</taxon>
        <taxon>Rhodospirillales</taxon>
        <taxon>Rhodovibrionaceae</taxon>
        <taxon>Aquibaculum</taxon>
    </lineage>
</organism>
<keyword evidence="2" id="KW-1185">Reference proteome</keyword>
<reference evidence="1 2" key="1">
    <citation type="submission" date="2023-03" db="EMBL/GenBank/DDBJ databases">
        <title>Fodinicurvata sp. CAU 1616 isolated from sea sendiment.</title>
        <authorList>
            <person name="Kim W."/>
        </authorList>
    </citation>
    <scope>NUCLEOTIDE SEQUENCE [LARGE SCALE GENOMIC DNA]</scope>
    <source>
        <strain evidence="1 2">CAU 1616</strain>
    </source>
</reference>
<accession>A0ABT5YR04</accession>
<gene>
    <name evidence="1" type="ORF">P2G67_15130</name>
</gene>
<sequence length="139" mass="15129">MDVMALIHERLSADLPLAALLSDYRGQPAVFSEAVPPDAEPPWILIEGVAADVPQDARGLRLRELRLALRCFDATGAGSGRLEAVAARARTLLHDGELMAPAAALLAQTCHGPTRVRSERGFLERRLELRLLLNETEEA</sequence>
<dbReference type="EMBL" id="JARHUD010000011">
    <property type="protein sequence ID" value="MDF2097312.1"/>
    <property type="molecule type" value="Genomic_DNA"/>
</dbReference>
<dbReference type="Proteomes" id="UP001215503">
    <property type="component" value="Unassembled WGS sequence"/>
</dbReference>
<proteinExistence type="predicted"/>
<dbReference type="Pfam" id="PF11367">
    <property type="entry name" value="Tail_completion_gp17"/>
    <property type="match status" value="1"/>
</dbReference>
<dbReference type="RefSeq" id="WP_275824094.1">
    <property type="nucleotide sequence ID" value="NZ_JARHUD010000011.1"/>
</dbReference>
<evidence type="ECO:0000313" key="2">
    <source>
        <dbReference type="Proteomes" id="UP001215503"/>
    </source>
</evidence>
<evidence type="ECO:0000313" key="1">
    <source>
        <dbReference type="EMBL" id="MDF2097312.1"/>
    </source>
</evidence>
<comment type="caution">
    <text evidence="1">The sequence shown here is derived from an EMBL/GenBank/DDBJ whole genome shotgun (WGS) entry which is preliminary data.</text>
</comment>